<dbReference type="Gene3D" id="1.10.510.10">
    <property type="entry name" value="Transferase(Phosphotransferase) domain 1"/>
    <property type="match status" value="1"/>
</dbReference>
<accession>A0A7H2PQQ3</accession>
<dbReference type="SUPFAM" id="SSF56112">
    <property type="entry name" value="Protein kinase-like (PK-like)"/>
    <property type="match status" value="1"/>
</dbReference>
<feature type="region of interest" description="Disordered" evidence="1">
    <location>
        <begin position="471"/>
        <end position="494"/>
    </location>
</feature>
<dbReference type="GO" id="GO:0016301">
    <property type="term" value="F:kinase activity"/>
    <property type="evidence" value="ECO:0007669"/>
    <property type="project" value="UniProtKB-KW"/>
</dbReference>
<organism evidence="2 3">
    <name type="scientific">Acinetobacter seifertii</name>
    <dbReference type="NCBI Taxonomy" id="1530123"/>
    <lineage>
        <taxon>Bacteria</taxon>
        <taxon>Pseudomonadati</taxon>
        <taxon>Pseudomonadota</taxon>
        <taxon>Gammaproteobacteria</taxon>
        <taxon>Moraxellales</taxon>
        <taxon>Moraxellaceae</taxon>
        <taxon>Acinetobacter</taxon>
        <taxon>Acinetobacter calcoaceticus/baumannii complex</taxon>
    </lineage>
</organism>
<dbReference type="Proteomes" id="UP000516862">
    <property type="component" value="Chromosome"/>
</dbReference>
<proteinExistence type="predicted"/>
<keyword evidence="2" id="KW-0418">Kinase</keyword>
<gene>
    <name evidence="2" type="ORF">IC796_18210</name>
</gene>
<reference evidence="3" key="1">
    <citation type="submission" date="2020-09" db="EMBL/GenBank/DDBJ databases">
        <title>Clinical and molecular characterization of Acinetobacter seifertii in Taiwan.</title>
        <authorList>
            <person name="Li L.-H."/>
            <person name="Yang Y.-S."/>
            <person name="Sun J.-R."/>
            <person name="Huang T.-W."/>
            <person name="Huang W.-C."/>
            <person name="Wang Y.-C."/>
            <person name="Kuo T.-H."/>
            <person name="Kuo S.-C."/>
            <person name="Chen T.-L."/>
        </authorList>
    </citation>
    <scope>NUCLEOTIDE SEQUENCE [LARGE SCALE GENOMIC DNA]</scope>
    <source>
        <strain evidence="3">AS73</strain>
    </source>
</reference>
<protein>
    <submittedName>
        <fullName evidence="2">Protein kinase family protein</fullName>
    </submittedName>
</protein>
<dbReference type="EMBL" id="CP061561">
    <property type="protein sequence ID" value="QNX05186.1"/>
    <property type="molecule type" value="Genomic_DNA"/>
</dbReference>
<name>A0A7H2PQQ3_9GAMM</name>
<reference evidence="2 3" key="2">
    <citation type="submission" date="2020-09" db="EMBL/GenBank/DDBJ databases">
        <authorList>
            <person name="Chen F.-J."/>
            <person name="Lee Y.-T."/>
        </authorList>
    </citation>
    <scope>NUCLEOTIDE SEQUENCE [LARGE SCALE GENOMIC DNA]</scope>
    <source>
        <strain evidence="2 3">AS73</strain>
    </source>
</reference>
<evidence type="ECO:0000313" key="3">
    <source>
        <dbReference type="Proteomes" id="UP000516862"/>
    </source>
</evidence>
<dbReference type="AlphaFoldDB" id="A0A7H2PQQ3"/>
<sequence>MSYPSFEKYNEAFQLHSKLLNDPELAKGIVKKTGLGVPLAISGGFALTYTIECISKKYAVRCFHKESKSLELRYLEISKKIKNLSSAFFLDFEFQPKGIVVDGHAYPIIKMAWAVGTTLGEFFEDNYDNQEYIVNLSDALIKLSEYLESNSIAHGDIQTGNLMISNAGSSIQLIDYDGMYIDSLAQLGSSELGHINFQHPYRAKINPYNNKIDRFSLILLWLACKALETDSKIWDKTQSDMDSVIFRSTDFTNPNSSQTFALLSSYPSLKEHTKNFAAICSTNKLENIPSLSDFIKGLNIPSLSNINIVSKNVSRAVVVNEYISPYPIISALDYNACLKQTGNQVEVIGKVVSIKSSRARNGKPYIFINFGDWRGNIFKITIWSEGLAIIANKPDSSWIGKWLSIKGLMESPYRNEKFKCSSISITVSKKGQLFTINEVEAKKRLAAKQQSVSVSNFSQKVSNQDILAKIAGQKPSTKNSQPIGSIPPNTTNSSNQAILNKIHATTSNTGNLSNQRQNISPPKAQQSTANHNMLGNQKNIPKNRTRNPINIDQVIKWTVAIIIILAILKTCS</sequence>
<dbReference type="RefSeq" id="WP_068557568.1">
    <property type="nucleotide sequence ID" value="NZ_BKHW01000026.1"/>
</dbReference>
<evidence type="ECO:0000313" key="2">
    <source>
        <dbReference type="EMBL" id="QNX05186.1"/>
    </source>
</evidence>
<feature type="region of interest" description="Disordered" evidence="1">
    <location>
        <begin position="507"/>
        <end position="544"/>
    </location>
</feature>
<keyword evidence="2" id="KW-0808">Transferase</keyword>
<feature type="compositionally biased region" description="Polar residues" evidence="1">
    <location>
        <begin position="474"/>
        <end position="494"/>
    </location>
</feature>
<evidence type="ECO:0000256" key="1">
    <source>
        <dbReference type="SAM" id="MobiDB-lite"/>
    </source>
</evidence>
<dbReference type="InterPro" id="IPR011009">
    <property type="entry name" value="Kinase-like_dom_sf"/>
</dbReference>